<keyword evidence="3" id="KW-0804">Transcription</keyword>
<protein>
    <submittedName>
        <fullName evidence="5">Transcriptional regulator GntR family</fullName>
    </submittedName>
</protein>
<dbReference type="InterPro" id="IPR011663">
    <property type="entry name" value="UTRA"/>
</dbReference>
<dbReference type="InterPro" id="IPR028978">
    <property type="entry name" value="Chorismate_lyase_/UTRA_dom_sf"/>
</dbReference>
<evidence type="ECO:0000256" key="3">
    <source>
        <dbReference type="ARBA" id="ARBA00023163"/>
    </source>
</evidence>
<dbReference type="GO" id="GO:0003677">
    <property type="term" value="F:DNA binding"/>
    <property type="evidence" value="ECO:0007669"/>
    <property type="project" value="UniProtKB-KW"/>
</dbReference>
<dbReference type="Pfam" id="PF07702">
    <property type="entry name" value="UTRA"/>
    <property type="match status" value="1"/>
</dbReference>
<sequence length="243" mass="27639">METSHFSRKLPLWYQACESIRAEIYNRLRSSELRLPPESQLAEEHGVSLITVRQALTVLESEGLITRTRRRGTVINPLEAQPRKEMKVLGTLATVFNHDSAAQLDLLEKLLVVTPEDLKATFRDATHLTYMRRLRHDKNGPINYAVNYMLPEFGENITEADMQKMPIPRILRDKFNVNIMRIDYSASAMEASADIASHLRVPPKSAILNLVATVFDHTERVVDVGRIYCPAGKFSFDISIDMS</sequence>
<keyword evidence="2" id="KW-0238">DNA-binding</keyword>
<organism evidence="5">
    <name type="scientific">Cupriavidus necator</name>
    <name type="common">Alcaligenes eutrophus</name>
    <name type="synonym">Ralstonia eutropha</name>
    <dbReference type="NCBI Taxonomy" id="106590"/>
    <lineage>
        <taxon>Bacteria</taxon>
        <taxon>Pseudomonadati</taxon>
        <taxon>Pseudomonadota</taxon>
        <taxon>Betaproteobacteria</taxon>
        <taxon>Burkholderiales</taxon>
        <taxon>Burkholderiaceae</taxon>
        <taxon>Cupriavidus</taxon>
    </lineage>
</organism>
<evidence type="ECO:0000313" key="5">
    <source>
        <dbReference type="EMBL" id="SCU83844.1"/>
    </source>
</evidence>
<dbReference type="Gene3D" id="3.40.1410.10">
    <property type="entry name" value="Chorismate lyase-like"/>
    <property type="match status" value="1"/>
</dbReference>
<accession>A0A1K0JFV1</accession>
<dbReference type="InterPro" id="IPR050679">
    <property type="entry name" value="Bact_HTH_transcr_reg"/>
</dbReference>
<dbReference type="InterPro" id="IPR000524">
    <property type="entry name" value="Tscrpt_reg_HTH_GntR"/>
</dbReference>
<evidence type="ECO:0000256" key="1">
    <source>
        <dbReference type="ARBA" id="ARBA00023015"/>
    </source>
</evidence>
<dbReference type="SMART" id="SM00345">
    <property type="entry name" value="HTH_GNTR"/>
    <property type="match status" value="1"/>
</dbReference>
<dbReference type="SUPFAM" id="SSF46785">
    <property type="entry name" value="Winged helix' DNA-binding domain"/>
    <property type="match status" value="1"/>
</dbReference>
<dbReference type="PROSITE" id="PS50949">
    <property type="entry name" value="HTH_GNTR"/>
    <property type="match status" value="1"/>
</dbReference>
<dbReference type="CDD" id="cd07377">
    <property type="entry name" value="WHTH_GntR"/>
    <property type="match status" value="1"/>
</dbReference>
<dbReference type="InterPro" id="IPR036390">
    <property type="entry name" value="WH_DNA-bd_sf"/>
</dbReference>
<keyword evidence="1" id="KW-0805">Transcription regulation</keyword>
<feature type="domain" description="HTH gntR-type" evidence="4">
    <location>
        <begin position="10"/>
        <end position="78"/>
    </location>
</feature>
<name>A0A1K0JFV1_CUPNE</name>
<reference evidence="5" key="1">
    <citation type="submission" date="2016-09" db="EMBL/GenBank/DDBJ databases">
        <authorList>
            <person name="Capua I."/>
            <person name="De Benedictis P."/>
            <person name="Joannis T."/>
            <person name="Lombin L.H."/>
            <person name="Cattoli G."/>
        </authorList>
    </citation>
    <scope>NUCLEOTIDE SEQUENCE</scope>
    <source>
        <strain evidence="5">B9</strain>
    </source>
</reference>
<gene>
    <name evidence="5" type="ORF">CNECB9_4260019</name>
</gene>
<dbReference type="Pfam" id="PF00392">
    <property type="entry name" value="GntR"/>
    <property type="match status" value="1"/>
</dbReference>
<dbReference type="PANTHER" id="PTHR44846:SF17">
    <property type="entry name" value="GNTR-FAMILY TRANSCRIPTIONAL REGULATOR"/>
    <property type="match status" value="1"/>
</dbReference>
<dbReference type="PANTHER" id="PTHR44846">
    <property type="entry name" value="MANNOSYL-D-GLYCERATE TRANSPORT/METABOLISM SYSTEM REPRESSOR MNGR-RELATED"/>
    <property type="match status" value="1"/>
</dbReference>
<evidence type="ECO:0000256" key="2">
    <source>
        <dbReference type="ARBA" id="ARBA00023125"/>
    </source>
</evidence>
<dbReference type="GO" id="GO:0045892">
    <property type="term" value="P:negative regulation of DNA-templated transcription"/>
    <property type="evidence" value="ECO:0007669"/>
    <property type="project" value="TreeGrafter"/>
</dbReference>
<dbReference type="GO" id="GO:0003700">
    <property type="term" value="F:DNA-binding transcription factor activity"/>
    <property type="evidence" value="ECO:0007669"/>
    <property type="project" value="InterPro"/>
</dbReference>
<dbReference type="InterPro" id="IPR036388">
    <property type="entry name" value="WH-like_DNA-bd_sf"/>
</dbReference>
<dbReference type="EMBL" id="FMSH01000364">
    <property type="protein sequence ID" value="SCU83844.1"/>
    <property type="molecule type" value="Genomic_DNA"/>
</dbReference>
<dbReference type="AlphaFoldDB" id="A0A1K0JFV1"/>
<dbReference type="PRINTS" id="PR00035">
    <property type="entry name" value="HTHGNTR"/>
</dbReference>
<evidence type="ECO:0000259" key="4">
    <source>
        <dbReference type="PROSITE" id="PS50949"/>
    </source>
</evidence>
<dbReference type="Gene3D" id="1.10.10.10">
    <property type="entry name" value="Winged helix-like DNA-binding domain superfamily/Winged helix DNA-binding domain"/>
    <property type="match status" value="1"/>
</dbReference>
<proteinExistence type="predicted"/>
<dbReference type="SUPFAM" id="SSF64288">
    <property type="entry name" value="Chorismate lyase-like"/>
    <property type="match status" value="1"/>
</dbReference>
<dbReference type="SMART" id="SM00866">
    <property type="entry name" value="UTRA"/>
    <property type="match status" value="1"/>
</dbReference>
<dbReference type="RefSeq" id="WP_340527601.1">
    <property type="nucleotide sequence ID" value="NZ_FMSH01000364.1"/>
</dbReference>